<reference evidence="1 2" key="1">
    <citation type="journal article" date="2003" name="Genome Res.">
        <title>Comparative genome analysis of Vibrio vulnificus, a marine pathogen.</title>
        <authorList>
            <person name="Chen C.Y."/>
            <person name="Wu K.M."/>
            <person name="Chang Y.C."/>
            <person name="Chang C.H."/>
            <person name="Tsai H.C."/>
            <person name="Liao T.L."/>
            <person name="Liu Y.M."/>
            <person name="Chen H.J."/>
            <person name="Shen A.B."/>
            <person name="Li J.C."/>
            <person name="Su T.L."/>
            <person name="Shao C.P."/>
            <person name="Lee C.T."/>
            <person name="Hor L.I."/>
            <person name="Tsai S.F."/>
        </authorList>
    </citation>
    <scope>NUCLEOTIDE SEQUENCE [LARGE SCALE GENOMIC DNA]</scope>
    <source>
        <strain evidence="1 2">YJ016</strain>
    </source>
</reference>
<evidence type="ECO:0000313" key="2">
    <source>
        <dbReference type="Proteomes" id="UP000002675"/>
    </source>
</evidence>
<dbReference type="AlphaFoldDB" id="Q7MC44"/>
<gene>
    <name evidence="1" type="ordered locus">VVA1543</name>
</gene>
<dbReference type="KEGG" id="vvy:VVA1543"/>
<name>Q7MC44_VIBVY</name>
<dbReference type="Proteomes" id="UP000002675">
    <property type="component" value="Chromosome II"/>
</dbReference>
<organism evidence="1 2">
    <name type="scientific">Vibrio vulnificus (strain YJ016)</name>
    <dbReference type="NCBI Taxonomy" id="196600"/>
    <lineage>
        <taxon>Bacteria</taxon>
        <taxon>Pseudomonadati</taxon>
        <taxon>Pseudomonadota</taxon>
        <taxon>Gammaproteobacteria</taxon>
        <taxon>Vibrionales</taxon>
        <taxon>Vibrionaceae</taxon>
        <taxon>Vibrio</taxon>
    </lineage>
</organism>
<dbReference type="EMBL" id="BA000038">
    <property type="protein sequence ID" value="BAC97569.1"/>
    <property type="molecule type" value="Genomic_DNA"/>
</dbReference>
<protein>
    <submittedName>
        <fullName evidence="1">Uncharacterized protein</fullName>
    </submittedName>
</protein>
<accession>Q7MC44</accession>
<evidence type="ECO:0000313" key="1">
    <source>
        <dbReference type="EMBL" id="BAC97569.1"/>
    </source>
</evidence>
<dbReference type="HOGENOM" id="CLU_3067566_0_0_6"/>
<sequence>MRCKRKPFVIPSKPGMSETETYKTIGDSCSVLIPSKPGMSETFVDSLRSGAVY</sequence>
<proteinExistence type="predicted"/>